<dbReference type="GO" id="GO:0006412">
    <property type="term" value="P:translation"/>
    <property type="evidence" value="ECO:0007669"/>
    <property type="project" value="InterPro"/>
</dbReference>
<dbReference type="InterPro" id="IPR035987">
    <property type="entry name" value="Ribosomal_uS8_sf"/>
</dbReference>
<gene>
    <name evidence="4" type="ORF">METZ01_LOCUS444252</name>
</gene>
<evidence type="ECO:0000256" key="2">
    <source>
        <dbReference type="ARBA" id="ARBA00022980"/>
    </source>
</evidence>
<evidence type="ECO:0000313" key="4">
    <source>
        <dbReference type="EMBL" id="SVD91398.1"/>
    </source>
</evidence>
<protein>
    <recommendedName>
        <fullName evidence="5">30S ribosomal protein S8</fullName>
    </recommendedName>
</protein>
<proteinExistence type="inferred from homology"/>
<evidence type="ECO:0000256" key="3">
    <source>
        <dbReference type="ARBA" id="ARBA00023274"/>
    </source>
</evidence>
<name>A0A382Z9N3_9ZZZZ</name>
<accession>A0A382Z9N3</accession>
<sequence length="45" mass="5132">MTDPVADMLSRIRNASGARHQRVDVPSSKLKMEIARILYNEGYIQ</sequence>
<dbReference type="Pfam" id="PF00410">
    <property type="entry name" value="Ribosomal_S8"/>
    <property type="match status" value="1"/>
</dbReference>
<dbReference type="AlphaFoldDB" id="A0A382Z9N3"/>
<feature type="non-terminal residue" evidence="4">
    <location>
        <position position="45"/>
    </location>
</feature>
<dbReference type="GO" id="GO:1990904">
    <property type="term" value="C:ribonucleoprotein complex"/>
    <property type="evidence" value="ECO:0007669"/>
    <property type="project" value="UniProtKB-KW"/>
</dbReference>
<dbReference type="GO" id="GO:0003735">
    <property type="term" value="F:structural constituent of ribosome"/>
    <property type="evidence" value="ECO:0007669"/>
    <property type="project" value="InterPro"/>
</dbReference>
<organism evidence="4">
    <name type="scientific">marine metagenome</name>
    <dbReference type="NCBI Taxonomy" id="408172"/>
    <lineage>
        <taxon>unclassified sequences</taxon>
        <taxon>metagenomes</taxon>
        <taxon>ecological metagenomes</taxon>
    </lineage>
</organism>
<dbReference type="SUPFAM" id="SSF56047">
    <property type="entry name" value="Ribosomal protein S8"/>
    <property type="match status" value="1"/>
</dbReference>
<evidence type="ECO:0008006" key="5">
    <source>
        <dbReference type="Google" id="ProtNLM"/>
    </source>
</evidence>
<evidence type="ECO:0000256" key="1">
    <source>
        <dbReference type="ARBA" id="ARBA00006471"/>
    </source>
</evidence>
<comment type="similarity">
    <text evidence="1">Belongs to the universal ribosomal protein uS8 family.</text>
</comment>
<dbReference type="GO" id="GO:0005840">
    <property type="term" value="C:ribosome"/>
    <property type="evidence" value="ECO:0007669"/>
    <property type="project" value="UniProtKB-KW"/>
</dbReference>
<keyword evidence="2" id="KW-0689">Ribosomal protein</keyword>
<dbReference type="InterPro" id="IPR000630">
    <property type="entry name" value="Ribosomal_uS8"/>
</dbReference>
<keyword evidence="3" id="KW-0687">Ribonucleoprotein</keyword>
<dbReference type="EMBL" id="UINC01181620">
    <property type="protein sequence ID" value="SVD91398.1"/>
    <property type="molecule type" value="Genomic_DNA"/>
</dbReference>
<reference evidence="4" key="1">
    <citation type="submission" date="2018-05" db="EMBL/GenBank/DDBJ databases">
        <authorList>
            <person name="Lanie J.A."/>
            <person name="Ng W.-L."/>
            <person name="Kazmierczak K.M."/>
            <person name="Andrzejewski T.M."/>
            <person name="Davidsen T.M."/>
            <person name="Wayne K.J."/>
            <person name="Tettelin H."/>
            <person name="Glass J.I."/>
            <person name="Rusch D."/>
            <person name="Podicherti R."/>
            <person name="Tsui H.-C.T."/>
            <person name="Winkler M.E."/>
        </authorList>
    </citation>
    <scope>NUCLEOTIDE SEQUENCE</scope>
</reference>
<dbReference type="Gene3D" id="3.30.1370.30">
    <property type="match status" value="1"/>
</dbReference>